<evidence type="ECO:0000313" key="2">
    <source>
        <dbReference type="EMBL" id="TFL02259.1"/>
    </source>
</evidence>
<gene>
    <name evidence="2" type="ORF">BDV98DRAFT_57130</name>
</gene>
<accession>A0A5C3QPM5</accession>
<name>A0A5C3QPM5_9AGAR</name>
<evidence type="ECO:0000256" key="1">
    <source>
        <dbReference type="SAM" id="Phobius"/>
    </source>
</evidence>
<protein>
    <submittedName>
        <fullName evidence="2">Uncharacterized protein</fullName>
    </submittedName>
</protein>
<keyword evidence="1" id="KW-0812">Transmembrane</keyword>
<feature type="transmembrane region" description="Helical" evidence="1">
    <location>
        <begin position="66"/>
        <end position="84"/>
    </location>
</feature>
<dbReference type="AlphaFoldDB" id="A0A5C3QPM5"/>
<reference evidence="2 3" key="1">
    <citation type="journal article" date="2019" name="Nat. Ecol. Evol.">
        <title>Megaphylogeny resolves global patterns of mushroom evolution.</title>
        <authorList>
            <person name="Varga T."/>
            <person name="Krizsan K."/>
            <person name="Foldi C."/>
            <person name="Dima B."/>
            <person name="Sanchez-Garcia M."/>
            <person name="Sanchez-Ramirez S."/>
            <person name="Szollosi G.J."/>
            <person name="Szarkandi J.G."/>
            <person name="Papp V."/>
            <person name="Albert L."/>
            <person name="Andreopoulos W."/>
            <person name="Angelini C."/>
            <person name="Antonin V."/>
            <person name="Barry K.W."/>
            <person name="Bougher N.L."/>
            <person name="Buchanan P."/>
            <person name="Buyck B."/>
            <person name="Bense V."/>
            <person name="Catcheside P."/>
            <person name="Chovatia M."/>
            <person name="Cooper J."/>
            <person name="Damon W."/>
            <person name="Desjardin D."/>
            <person name="Finy P."/>
            <person name="Geml J."/>
            <person name="Haridas S."/>
            <person name="Hughes K."/>
            <person name="Justo A."/>
            <person name="Karasinski D."/>
            <person name="Kautmanova I."/>
            <person name="Kiss B."/>
            <person name="Kocsube S."/>
            <person name="Kotiranta H."/>
            <person name="LaButti K.M."/>
            <person name="Lechner B.E."/>
            <person name="Liimatainen K."/>
            <person name="Lipzen A."/>
            <person name="Lukacs Z."/>
            <person name="Mihaltcheva S."/>
            <person name="Morgado L.N."/>
            <person name="Niskanen T."/>
            <person name="Noordeloos M.E."/>
            <person name="Ohm R.A."/>
            <person name="Ortiz-Santana B."/>
            <person name="Ovrebo C."/>
            <person name="Racz N."/>
            <person name="Riley R."/>
            <person name="Savchenko A."/>
            <person name="Shiryaev A."/>
            <person name="Soop K."/>
            <person name="Spirin V."/>
            <person name="Szebenyi C."/>
            <person name="Tomsovsky M."/>
            <person name="Tulloss R.E."/>
            <person name="Uehling J."/>
            <person name="Grigoriev I.V."/>
            <person name="Vagvolgyi C."/>
            <person name="Papp T."/>
            <person name="Martin F.M."/>
            <person name="Miettinen O."/>
            <person name="Hibbett D.S."/>
            <person name="Nagy L.G."/>
        </authorList>
    </citation>
    <scope>NUCLEOTIDE SEQUENCE [LARGE SCALE GENOMIC DNA]</scope>
    <source>
        <strain evidence="2 3">CBS 309.79</strain>
    </source>
</reference>
<dbReference type="OrthoDB" id="3038299at2759"/>
<evidence type="ECO:0000313" key="3">
    <source>
        <dbReference type="Proteomes" id="UP000305067"/>
    </source>
</evidence>
<keyword evidence="1" id="KW-0472">Membrane</keyword>
<dbReference type="EMBL" id="ML178823">
    <property type="protein sequence ID" value="TFL02259.1"/>
    <property type="molecule type" value="Genomic_DNA"/>
</dbReference>
<keyword evidence="1" id="KW-1133">Transmembrane helix</keyword>
<keyword evidence="3" id="KW-1185">Reference proteome</keyword>
<dbReference type="Proteomes" id="UP000305067">
    <property type="component" value="Unassembled WGS sequence"/>
</dbReference>
<organism evidence="2 3">
    <name type="scientific">Pterulicium gracile</name>
    <dbReference type="NCBI Taxonomy" id="1884261"/>
    <lineage>
        <taxon>Eukaryota</taxon>
        <taxon>Fungi</taxon>
        <taxon>Dikarya</taxon>
        <taxon>Basidiomycota</taxon>
        <taxon>Agaricomycotina</taxon>
        <taxon>Agaricomycetes</taxon>
        <taxon>Agaricomycetidae</taxon>
        <taxon>Agaricales</taxon>
        <taxon>Pleurotineae</taxon>
        <taxon>Pterulaceae</taxon>
        <taxon>Pterulicium</taxon>
    </lineage>
</organism>
<sequence>MDRRRVGNAGLATYWYPSWESCNLWWRIDRVLAARMCLNDFDEVVLVDPEFSKTLDGKPKSRVMQFWSTHVYLVIFALGLRRLWPVFDEKAQ</sequence>
<proteinExistence type="predicted"/>